<protein>
    <submittedName>
        <fullName evidence="1">Uncharacterized protein</fullName>
    </submittedName>
</protein>
<organism evidence="1 2">
    <name type="scientific">Paraburkholderia caribensis MBA4</name>
    <dbReference type="NCBI Taxonomy" id="1323664"/>
    <lineage>
        <taxon>Bacteria</taxon>
        <taxon>Pseudomonadati</taxon>
        <taxon>Pseudomonadota</taxon>
        <taxon>Betaproteobacteria</taxon>
        <taxon>Burkholderiales</taxon>
        <taxon>Burkholderiaceae</taxon>
        <taxon>Paraburkholderia</taxon>
    </lineage>
</organism>
<gene>
    <name evidence="1" type="ORF">K788_0000392</name>
</gene>
<sequence length="232" mass="25692">MQTDIETNSPAICFATYVGGGDGLLNEFIGDLCLVYEATSSEWFREQMRPRSPILASSIDMTRYMEVSRTAGNFGFEHFRAGDWRVLSFRLQSGGAQVYWLADAADPRAWATMDDIRKGEAGFVLMQGSEAVFLPWKLDGRRDGIESVRAESLSRPGGLSDAALYLVNSCMVQRTTTTDIPGMELSYVHVNLLSFDSSEAALYTLQKKLADGFREQVSDLAMDALRSGETVH</sequence>
<dbReference type="GeneID" id="69972271"/>
<evidence type="ECO:0000313" key="2">
    <source>
        <dbReference type="Proteomes" id="UP000019146"/>
    </source>
</evidence>
<reference evidence="1 2" key="1">
    <citation type="journal article" date="2014" name="Genome Announc.">
        <title>Draft Genome Sequence of the Haloacid-Degrading Burkholderia caribensis Strain MBA4.</title>
        <authorList>
            <person name="Pan Y."/>
            <person name="Kong K.F."/>
            <person name="Tsang J.S."/>
        </authorList>
    </citation>
    <scope>NUCLEOTIDE SEQUENCE [LARGE SCALE GENOMIC DNA]</scope>
    <source>
        <strain evidence="1 2">MBA4</strain>
    </source>
</reference>
<dbReference type="Proteomes" id="UP000019146">
    <property type="component" value="Chromosome 2"/>
</dbReference>
<evidence type="ECO:0000313" key="1">
    <source>
        <dbReference type="EMBL" id="ALL68588.1"/>
    </source>
</evidence>
<accession>A0A0P0RIV8</accession>
<dbReference type="RefSeq" id="WP_035997927.1">
    <property type="nucleotide sequence ID" value="NZ_CP012747.1"/>
</dbReference>
<name>A0A0P0RIV8_9BURK</name>
<proteinExistence type="predicted"/>
<dbReference type="EMBL" id="CP012747">
    <property type="protein sequence ID" value="ALL68588.1"/>
    <property type="molecule type" value="Genomic_DNA"/>
</dbReference>
<dbReference type="KEGG" id="bcai:K788_0000392"/>
<dbReference type="AlphaFoldDB" id="A0A0P0RIV8"/>